<proteinExistence type="inferred from homology"/>
<dbReference type="GO" id="GO:0003735">
    <property type="term" value="F:structural constituent of ribosome"/>
    <property type="evidence" value="ECO:0007669"/>
    <property type="project" value="InterPro"/>
</dbReference>
<dbReference type="GO" id="GO:0006412">
    <property type="term" value="P:translation"/>
    <property type="evidence" value="ECO:0007669"/>
    <property type="project" value="UniProtKB-UniRule"/>
</dbReference>
<evidence type="ECO:0000256" key="2">
    <source>
        <dbReference type="ARBA" id="ARBA00022980"/>
    </source>
</evidence>
<evidence type="ECO:0000256" key="1">
    <source>
        <dbReference type="ARBA" id="ARBA00008777"/>
    </source>
</evidence>
<organism evidence="6 7">
    <name type="scientific">Metamycoplasma subdolum</name>
    <dbReference type="NCBI Taxonomy" id="92407"/>
    <lineage>
        <taxon>Bacteria</taxon>
        <taxon>Bacillati</taxon>
        <taxon>Mycoplasmatota</taxon>
        <taxon>Mycoplasmoidales</taxon>
        <taxon>Metamycoplasmataceae</taxon>
        <taxon>Metamycoplasma</taxon>
    </lineage>
</organism>
<evidence type="ECO:0000256" key="3">
    <source>
        <dbReference type="ARBA" id="ARBA00023274"/>
    </source>
</evidence>
<evidence type="ECO:0000256" key="4">
    <source>
        <dbReference type="HAMAP-Rule" id="MF_01368"/>
    </source>
</evidence>
<evidence type="ECO:0000313" key="7">
    <source>
        <dbReference type="Proteomes" id="UP000267246"/>
    </source>
</evidence>
<dbReference type="RefSeq" id="WP_121940723.1">
    <property type="nucleotide sequence ID" value="NZ_CP137846.1"/>
</dbReference>
<dbReference type="PANTHER" id="PTHR14413:SF16">
    <property type="entry name" value="LARGE RIBOSOMAL SUBUNIT PROTEIN BL17M"/>
    <property type="match status" value="1"/>
</dbReference>
<accession>A0A3M0A0E6</accession>
<dbReference type="AlphaFoldDB" id="A0A3M0A0E6"/>
<protein>
    <recommendedName>
        <fullName evidence="4">Large ribosomal subunit protein bL17</fullName>
    </recommendedName>
</protein>
<comment type="subunit">
    <text evidence="4">Part of the 50S ribosomal subunit. Contacts protein L32.</text>
</comment>
<dbReference type="PROSITE" id="PS01167">
    <property type="entry name" value="RIBOSOMAL_L17"/>
    <property type="match status" value="1"/>
</dbReference>
<evidence type="ECO:0000256" key="5">
    <source>
        <dbReference type="RuleBase" id="RU000660"/>
    </source>
</evidence>
<dbReference type="Proteomes" id="UP000267246">
    <property type="component" value="Unassembled WGS sequence"/>
</dbReference>
<dbReference type="Gene3D" id="3.90.1030.10">
    <property type="entry name" value="Ribosomal protein L17"/>
    <property type="match status" value="1"/>
</dbReference>
<keyword evidence="2 4" id="KW-0689">Ribosomal protein</keyword>
<comment type="similarity">
    <text evidence="1 4 5">Belongs to the bacterial ribosomal protein bL17 family.</text>
</comment>
<dbReference type="GO" id="GO:0022625">
    <property type="term" value="C:cytosolic large ribosomal subunit"/>
    <property type="evidence" value="ECO:0007669"/>
    <property type="project" value="TreeGrafter"/>
</dbReference>
<dbReference type="InterPro" id="IPR047859">
    <property type="entry name" value="Ribosomal_bL17_CS"/>
</dbReference>
<dbReference type="InterPro" id="IPR036373">
    <property type="entry name" value="Ribosomal_bL17_sf"/>
</dbReference>
<dbReference type="EMBL" id="REFI01000006">
    <property type="protein sequence ID" value="RMA78601.1"/>
    <property type="molecule type" value="Genomic_DNA"/>
</dbReference>
<dbReference type="NCBIfam" id="TIGR00059">
    <property type="entry name" value="L17"/>
    <property type="match status" value="1"/>
</dbReference>
<dbReference type="PANTHER" id="PTHR14413">
    <property type="entry name" value="RIBOSOMAL PROTEIN L17"/>
    <property type="match status" value="1"/>
</dbReference>
<comment type="caution">
    <text evidence="6">The sequence shown here is derived from an EMBL/GenBank/DDBJ whole genome shotgun (WGS) entry which is preliminary data.</text>
</comment>
<dbReference type="InterPro" id="IPR000456">
    <property type="entry name" value="Ribosomal_bL17"/>
</dbReference>
<keyword evidence="3 4" id="KW-0687">Ribonucleoprotein</keyword>
<evidence type="ECO:0000313" key="6">
    <source>
        <dbReference type="EMBL" id="RMA78601.1"/>
    </source>
</evidence>
<keyword evidence="7" id="KW-1185">Reference proteome</keyword>
<dbReference type="Pfam" id="PF01196">
    <property type="entry name" value="Ribosomal_L17"/>
    <property type="match status" value="1"/>
</dbReference>
<dbReference type="HAMAP" id="MF_01368">
    <property type="entry name" value="Ribosomal_bL17"/>
    <property type="match status" value="1"/>
</dbReference>
<dbReference type="SUPFAM" id="SSF64263">
    <property type="entry name" value="Prokaryotic ribosomal protein L17"/>
    <property type="match status" value="1"/>
</dbReference>
<reference evidence="6 7" key="1">
    <citation type="submission" date="2018-10" db="EMBL/GenBank/DDBJ databases">
        <title>Genomic Encyclopedia of Archaeal and Bacterial Type Strains, Phase II (KMG-II): from individual species to whole genera.</title>
        <authorList>
            <person name="Goeker M."/>
        </authorList>
    </citation>
    <scope>NUCLEOTIDE SEQUENCE [LARGE SCALE GENOMIC DNA]</scope>
    <source>
        <strain evidence="6 7">ATCC 29870</strain>
    </source>
</reference>
<name>A0A3M0A0E6_9BACT</name>
<sequence>MANPKQVFRRNHEWWNHVERNLVTDLIVHGEIKTTLERAKRIRSKVEKMITLGKLNTLASRRQAIKYLRNVPSKVANKDVVQYLFDILAPKYKTRNGGYTRITKIANAQGNNAKMAIISFV</sequence>
<gene>
    <name evidence="4" type="primary">rplQ</name>
    <name evidence="6" type="ORF">JN00_0242</name>
</gene>
<dbReference type="OrthoDB" id="9809073at2"/>